<dbReference type="EMBL" id="AVOT02028540">
    <property type="protein sequence ID" value="MBW0521048.1"/>
    <property type="molecule type" value="Genomic_DNA"/>
</dbReference>
<name>A0A9Q3HXU8_9BASI</name>
<organism evidence="1 2">
    <name type="scientific">Austropuccinia psidii MF-1</name>
    <dbReference type="NCBI Taxonomy" id="1389203"/>
    <lineage>
        <taxon>Eukaryota</taxon>
        <taxon>Fungi</taxon>
        <taxon>Dikarya</taxon>
        <taxon>Basidiomycota</taxon>
        <taxon>Pucciniomycotina</taxon>
        <taxon>Pucciniomycetes</taxon>
        <taxon>Pucciniales</taxon>
        <taxon>Sphaerophragmiaceae</taxon>
        <taxon>Austropuccinia</taxon>
    </lineage>
</organism>
<comment type="caution">
    <text evidence="1">The sequence shown here is derived from an EMBL/GenBank/DDBJ whole genome shotgun (WGS) entry which is preliminary data.</text>
</comment>
<protein>
    <submittedName>
        <fullName evidence="1">Uncharacterized protein</fullName>
    </submittedName>
</protein>
<dbReference type="Proteomes" id="UP000765509">
    <property type="component" value="Unassembled WGS sequence"/>
</dbReference>
<keyword evidence="2" id="KW-1185">Reference proteome</keyword>
<proteinExistence type="predicted"/>
<gene>
    <name evidence="1" type="ORF">O181_060763</name>
</gene>
<evidence type="ECO:0000313" key="1">
    <source>
        <dbReference type="EMBL" id="MBW0521048.1"/>
    </source>
</evidence>
<dbReference type="AlphaFoldDB" id="A0A9Q3HXU8"/>
<accession>A0A9Q3HXU8</accession>
<reference evidence="1" key="1">
    <citation type="submission" date="2021-03" db="EMBL/GenBank/DDBJ databases">
        <title>Draft genome sequence of rust myrtle Austropuccinia psidii MF-1, a brazilian biotype.</title>
        <authorList>
            <person name="Quecine M.C."/>
            <person name="Pachon D.M.R."/>
            <person name="Bonatelli M.L."/>
            <person name="Correr F.H."/>
            <person name="Franceschini L.M."/>
            <person name="Leite T.F."/>
            <person name="Margarido G.R.A."/>
            <person name="Almeida C.A."/>
            <person name="Ferrarezi J.A."/>
            <person name="Labate C.A."/>
        </authorList>
    </citation>
    <scope>NUCLEOTIDE SEQUENCE</scope>
    <source>
        <strain evidence="1">MF-1</strain>
    </source>
</reference>
<evidence type="ECO:0000313" key="2">
    <source>
        <dbReference type="Proteomes" id="UP000765509"/>
    </source>
</evidence>
<sequence length="198" mass="22386">MKETGQVSLEIADFRSLISKILSWGERAYIQVYRRGLESRILDQLTYKPAHFDSLQELMDITLDVALVGEHKTPSLPSSVHILSNITSLSSLPSKDEVLKEIKDVGEDFSISSLHLFQGDMDLPPLSFDGSLKEKWDVEEEPEELKTVLKVVHPAYHQYLDLFSKVKAEKLPPHLTCDHHIKLEGLLPPVGVIYLLSN</sequence>